<comment type="catalytic activity">
    <reaction evidence="13">
        <text>a pyranoside + acceptor = a pyranosid-3-ulose + reduced acceptor.</text>
        <dbReference type="EC" id="1.1.99.29"/>
    </reaction>
</comment>
<feature type="domain" description="Glucose-methanol-choline oxidoreductase C-terminal" evidence="19">
    <location>
        <begin position="462"/>
        <end position="597"/>
    </location>
</feature>
<dbReference type="EC" id="1.1.99.29" evidence="5"/>
<accession>A0A8H5LKR2</accession>
<keyword evidence="8 16" id="KW-0274">FAD</keyword>
<evidence type="ECO:0000256" key="6">
    <source>
        <dbReference type="ARBA" id="ARBA00022525"/>
    </source>
</evidence>
<evidence type="ECO:0000256" key="10">
    <source>
        <dbReference type="ARBA" id="ARBA00033986"/>
    </source>
</evidence>
<comment type="similarity">
    <text evidence="3">Belongs to the GMC oxidoreductase family.</text>
</comment>
<dbReference type="Pfam" id="PF05199">
    <property type="entry name" value="GMC_oxred_C"/>
    <property type="match status" value="1"/>
</dbReference>
<sequence>MAATSKFQWLLCCILLSFQTSLGAVVFHNVDDLPQDTQYDFIVAGGGTGGSLVATRLAENPNWKVLVIEAGGSNEDFWQTRVPAFWPMLWKTPMDWNYTTVPQPGLNNRAVDYPRGKVLGGCSSHNAMIYTRGAKSEWDRYAELGGNDGLKWDNVLPLLMKAEKWSQAPGGLSDAGHYDPAFHGTHGELAVSAPYSEHPFNDMLMQSSQELSDEFPFNQDWNDGTPVGTAWDEFTIDAHGQRSNAATAFLSQTGNNVHVLLSTYVTRVVPATSGGTDFRVVEVGTEAGGELKQIVAHKEVIVSGGIFGTPQILLHSGIGNGEELEAAGVPTLVENPSVGKNLSDQVTVFVSFSTSIDDTVYALYSLFLSLTSRRSSFDQDSAFEQWNTTGTGPLAKPFPLNHMSFIRLPDDAPPFSEEGFPDPTTGEDASHVEFTFFQIGAPDPDAGAANATIQIYLSNIHPISRGSVTISNSNPFEHAAVDPGILSNPADMSILREGFRSLRRLFAAPVFQGSVFGSVIPPENVTSNEDLEDFLRSATSSWLHGVGSASMSPKGAKWGVVDPDFRVKGTTGLRVVDASVIPFAPSAHTQAPTYGFAELASLLIAQAYA</sequence>
<dbReference type="InterPro" id="IPR000172">
    <property type="entry name" value="GMC_OxRdtase_N"/>
</dbReference>
<evidence type="ECO:0000256" key="12">
    <source>
        <dbReference type="ARBA" id="ARBA00034029"/>
    </source>
</evidence>
<feature type="domain" description="Glucose-methanol-choline oxidoreductase N-terminal" evidence="18">
    <location>
        <begin position="39"/>
        <end position="346"/>
    </location>
</feature>
<dbReference type="Pfam" id="PF00732">
    <property type="entry name" value="GMC_oxred_N"/>
    <property type="match status" value="1"/>
</dbReference>
<evidence type="ECO:0000256" key="16">
    <source>
        <dbReference type="PIRSR" id="PIRSR000137-2"/>
    </source>
</evidence>
<dbReference type="GO" id="GO:0050660">
    <property type="term" value="F:flavin adenine dinucleotide binding"/>
    <property type="evidence" value="ECO:0007669"/>
    <property type="project" value="InterPro"/>
</dbReference>
<dbReference type="SUPFAM" id="SSF54373">
    <property type="entry name" value="FAD-linked reductases, C-terminal domain"/>
    <property type="match status" value="1"/>
</dbReference>
<comment type="caution">
    <text evidence="20">The sequence shown here is derived from an EMBL/GenBank/DDBJ whole genome shotgun (WGS) entry which is preliminary data.</text>
</comment>
<evidence type="ECO:0000256" key="8">
    <source>
        <dbReference type="ARBA" id="ARBA00022827"/>
    </source>
</evidence>
<dbReference type="PANTHER" id="PTHR11552">
    <property type="entry name" value="GLUCOSE-METHANOL-CHOLINE GMC OXIDOREDUCTASE"/>
    <property type="match status" value="1"/>
</dbReference>
<dbReference type="InterPro" id="IPR012132">
    <property type="entry name" value="GMC_OxRdtase"/>
</dbReference>
<dbReference type="EMBL" id="JAACJO010000003">
    <property type="protein sequence ID" value="KAF5360759.1"/>
    <property type="molecule type" value="Genomic_DNA"/>
</dbReference>
<feature type="chain" id="PRO_5034167304" description="pyranose dehydrogenase (acceptor)" evidence="17">
    <location>
        <begin position="24"/>
        <end position="609"/>
    </location>
</feature>
<feature type="binding site" evidence="16">
    <location>
        <position position="265"/>
    </location>
    <ligand>
        <name>FAD</name>
        <dbReference type="ChEBI" id="CHEBI:57692"/>
    </ligand>
</feature>
<dbReference type="PIRSF" id="PIRSF000137">
    <property type="entry name" value="Alcohol_oxidase"/>
    <property type="match status" value="1"/>
</dbReference>
<evidence type="ECO:0000256" key="3">
    <source>
        <dbReference type="ARBA" id="ARBA00010790"/>
    </source>
</evidence>
<feature type="active site" description="Proton acceptor" evidence="15">
    <location>
        <position position="588"/>
    </location>
</feature>
<dbReference type="InterPro" id="IPR007867">
    <property type="entry name" value="GMC_OxRtase_C"/>
</dbReference>
<comment type="catalytic activity">
    <reaction evidence="12">
        <text>pyranose + acceptor = pyranos-3-ulose + reduced acceptor.</text>
        <dbReference type="EC" id="1.1.99.29"/>
    </reaction>
</comment>
<evidence type="ECO:0000256" key="17">
    <source>
        <dbReference type="SAM" id="SignalP"/>
    </source>
</evidence>
<evidence type="ECO:0000313" key="21">
    <source>
        <dbReference type="Proteomes" id="UP000559027"/>
    </source>
</evidence>
<comment type="catalytic activity">
    <reaction evidence="10">
        <text>pyranose + acceptor = pyranos-2-ulose + reduced acceptor.</text>
        <dbReference type="EC" id="1.1.99.29"/>
    </reaction>
</comment>
<evidence type="ECO:0000256" key="1">
    <source>
        <dbReference type="ARBA" id="ARBA00001974"/>
    </source>
</evidence>
<evidence type="ECO:0000256" key="5">
    <source>
        <dbReference type="ARBA" id="ARBA00013177"/>
    </source>
</evidence>
<evidence type="ECO:0000259" key="19">
    <source>
        <dbReference type="Pfam" id="PF05199"/>
    </source>
</evidence>
<keyword evidence="6" id="KW-0964">Secreted</keyword>
<comment type="catalytic activity">
    <reaction evidence="11">
        <text>pyranose + acceptor = pyranos-2,3-diulose + reduced acceptor.</text>
        <dbReference type="EC" id="1.1.99.29"/>
    </reaction>
</comment>
<dbReference type="GO" id="GO:0005576">
    <property type="term" value="C:extracellular region"/>
    <property type="evidence" value="ECO:0007669"/>
    <property type="project" value="UniProtKB-SubCell"/>
</dbReference>
<feature type="signal peptide" evidence="17">
    <location>
        <begin position="1"/>
        <end position="23"/>
    </location>
</feature>
<gene>
    <name evidence="20" type="ORF">D9756_004435</name>
</gene>
<keyword evidence="7" id="KW-0285">Flavoprotein</keyword>
<comment type="function">
    <text evidence="9">Catalyzes the single-oxidation or sequential double oxidation reaction of carbohydrates primarily at carbon-2 and/or carbon-3 with the concomitant reduction of the flavin. The enzyme exhibits a broad sugar substrate specificity, oxidizing different aldopyranoses to the corresponding C-1, C-2, C-3 or C-1,2, C-2,3 and C-3,4 (di)dehydro sugars with substrate-specific regioselectivity. Accepts only a narrow range of electron acceptors such as substituted benzoquinones and complexed metal ions and reacts extremely slowly with O(2) as acceptor. May play a role in the natural recycling of plant matter by oxidizing all major monosaccharides in lignocellulose and by reducing quinone compounds or reactive radical species generated during lignin depolymerization.</text>
</comment>
<evidence type="ECO:0000259" key="18">
    <source>
        <dbReference type="Pfam" id="PF00732"/>
    </source>
</evidence>
<keyword evidence="21" id="KW-1185">Reference proteome</keyword>
<evidence type="ECO:0000256" key="11">
    <source>
        <dbReference type="ARBA" id="ARBA00034010"/>
    </source>
</evidence>
<evidence type="ECO:0000256" key="14">
    <source>
        <dbReference type="ARBA" id="ARBA00034059"/>
    </source>
</evidence>
<dbReference type="PANTHER" id="PTHR11552:SF147">
    <property type="entry name" value="CHOLINE DEHYDROGENASE, MITOCHONDRIAL"/>
    <property type="match status" value="1"/>
</dbReference>
<feature type="binding site" evidence="16">
    <location>
        <position position="118"/>
    </location>
    <ligand>
        <name>FAD</name>
        <dbReference type="ChEBI" id="CHEBI:57692"/>
    </ligand>
</feature>
<dbReference type="AlphaFoldDB" id="A0A8H5LKR2"/>
<dbReference type="GO" id="GO:0033718">
    <property type="term" value="F:pyranose dehydrogenase (acceptor) activity"/>
    <property type="evidence" value="ECO:0007669"/>
    <property type="project" value="UniProtKB-EC"/>
</dbReference>
<comment type="subcellular location">
    <subcellularLocation>
        <location evidence="2">Secreted</location>
    </subcellularLocation>
</comment>
<comment type="cofactor">
    <cofactor evidence="1 16">
        <name>FAD</name>
        <dbReference type="ChEBI" id="CHEBI:57692"/>
    </cofactor>
</comment>
<evidence type="ECO:0000256" key="9">
    <source>
        <dbReference type="ARBA" id="ARBA00024699"/>
    </source>
</evidence>
<dbReference type="OrthoDB" id="2976400at2759"/>
<dbReference type="Gene3D" id="3.30.560.10">
    <property type="entry name" value="Glucose Oxidase, domain 3"/>
    <property type="match status" value="1"/>
</dbReference>
<evidence type="ECO:0000256" key="4">
    <source>
        <dbReference type="ARBA" id="ARBA00011245"/>
    </source>
</evidence>
<evidence type="ECO:0000313" key="20">
    <source>
        <dbReference type="EMBL" id="KAF5360759.1"/>
    </source>
</evidence>
<evidence type="ECO:0000256" key="15">
    <source>
        <dbReference type="PIRSR" id="PIRSR000137-1"/>
    </source>
</evidence>
<name>A0A8H5LKR2_9AGAR</name>
<evidence type="ECO:0000256" key="2">
    <source>
        <dbReference type="ARBA" id="ARBA00004613"/>
    </source>
</evidence>
<proteinExistence type="inferred from homology"/>
<reference evidence="20 21" key="1">
    <citation type="journal article" date="2020" name="ISME J.">
        <title>Uncovering the hidden diversity of litter-decomposition mechanisms in mushroom-forming fungi.</title>
        <authorList>
            <person name="Floudas D."/>
            <person name="Bentzer J."/>
            <person name="Ahren D."/>
            <person name="Johansson T."/>
            <person name="Persson P."/>
            <person name="Tunlid A."/>
        </authorList>
    </citation>
    <scope>NUCLEOTIDE SEQUENCE [LARGE SCALE GENOMIC DNA]</scope>
    <source>
        <strain evidence="20 21">CBS 146.42</strain>
    </source>
</reference>
<dbReference type="InterPro" id="IPR036188">
    <property type="entry name" value="FAD/NAD-bd_sf"/>
</dbReference>
<protein>
    <recommendedName>
        <fullName evidence="5">pyranose dehydrogenase (acceptor)</fullName>
        <ecNumber evidence="5">1.1.99.29</ecNumber>
    </recommendedName>
</protein>
<feature type="active site" description="Proton donor" evidence="15">
    <location>
        <position position="544"/>
    </location>
</feature>
<dbReference type="Proteomes" id="UP000559027">
    <property type="component" value="Unassembled WGS sequence"/>
</dbReference>
<comment type="subunit">
    <text evidence="4">Monomer.</text>
</comment>
<evidence type="ECO:0000256" key="7">
    <source>
        <dbReference type="ARBA" id="ARBA00022630"/>
    </source>
</evidence>
<comment type="catalytic activity">
    <reaction evidence="14">
        <text>a pyranoside + acceptor = a pyranosid-3,4-diulose + reduced acceptor.</text>
        <dbReference type="EC" id="1.1.99.29"/>
    </reaction>
</comment>
<dbReference type="SUPFAM" id="SSF51905">
    <property type="entry name" value="FAD/NAD(P)-binding domain"/>
    <property type="match status" value="1"/>
</dbReference>
<organism evidence="20 21">
    <name type="scientific">Leucocoprinus leucothites</name>
    <dbReference type="NCBI Taxonomy" id="201217"/>
    <lineage>
        <taxon>Eukaryota</taxon>
        <taxon>Fungi</taxon>
        <taxon>Dikarya</taxon>
        <taxon>Basidiomycota</taxon>
        <taxon>Agaricomycotina</taxon>
        <taxon>Agaricomycetes</taxon>
        <taxon>Agaricomycetidae</taxon>
        <taxon>Agaricales</taxon>
        <taxon>Agaricineae</taxon>
        <taxon>Agaricaceae</taxon>
        <taxon>Leucocoprinus</taxon>
    </lineage>
</organism>
<evidence type="ECO:0000256" key="13">
    <source>
        <dbReference type="ARBA" id="ARBA00034050"/>
    </source>
</evidence>
<dbReference type="Gene3D" id="3.50.50.60">
    <property type="entry name" value="FAD/NAD(P)-binding domain"/>
    <property type="match status" value="1"/>
</dbReference>
<keyword evidence="17" id="KW-0732">Signal</keyword>